<evidence type="ECO:0000313" key="3">
    <source>
        <dbReference type="EMBL" id="MZR21147.1"/>
    </source>
</evidence>
<protein>
    <submittedName>
        <fullName evidence="3">Uncharacterized protein</fullName>
    </submittedName>
</protein>
<dbReference type="InterPro" id="IPR058788">
    <property type="entry name" value="ApnL_N"/>
</dbReference>
<dbReference type="Pfam" id="PF25837">
    <property type="entry name" value="Apionate_lact_N"/>
    <property type="match status" value="1"/>
</dbReference>
<evidence type="ECO:0000259" key="1">
    <source>
        <dbReference type="Pfam" id="PF25837"/>
    </source>
</evidence>
<feature type="domain" description="D-apionate lactonase TIM barrel" evidence="2">
    <location>
        <begin position="258"/>
        <end position="539"/>
    </location>
</feature>
<accession>A0A845MD72</accession>
<dbReference type="Proteomes" id="UP000445696">
    <property type="component" value="Unassembled WGS sequence"/>
</dbReference>
<dbReference type="AlphaFoldDB" id="A0A845MD72"/>
<organism evidence="3 4">
    <name type="scientific">Sneathiella chungangensis</name>
    <dbReference type="NCBI Taxonomy" id="1418234"/>
    <lineage>
        <taxon>Bacteria</taxon>
        <taxon>Pseudomonadati</taxon>
        <taxon>Pseudomonadota</taxon>
        <taxon>Alphaproteobacteria</taxon>
        <taxon>Sneathiellales</taxon>
        <taxon>Sneathiellaceae</taxon>
        <taxon>Sneathiella</taxon>
    </lineage>
</organism>
<dbReference type="OrthoDB" id="931854at2"/>
<feature type="domain" description="D-apionate lactonase N-terminal" evidence="1">
    <location>
        <begin position="7"/>
        <end position="230"/>
    </location>
</feature>
<reference evidence="3 4" key="1">
    <citation type="journal article" date="2014" name="Int. J. Syst. Evol. Microbiol.">
        <title>Sneathiella chungangensis sp. nov., isolated from a marine sand, and emended description of the genus Sneathiella.</title>
        <authorList>
            <person name="Siamphan C."/>
            <person name="Kim H."/>
            <person name="Lee J.S."/>
            <person name="Kim W."/>
        </authorList>
    </citation>
    <scope>NUCLEOTIDE SEQUENCE [LARGE SCALE GENOMIC DNA]</scope>
    <source>
        <strain evidence="3 4">KCTC 32476</strain>
    </source>
</reference>
<dbReference type="EMBL" id="WTVA01000001">
    <property type="protein sequence ID" value="MZR21147.1"/>
    <property type="molecule type" value="Genomic_DNA"/>
</dbReference>
<dbReference type="Pfam" id="PF25838">
    <property type="entry name" value="Apionate_lact_M"/>
    <property type="match status" value="1"/>
</dbReference>
<evidence type="ECO:0000259" key="2">
    <source>
        <dbReference type="Pfam" id="PF25838"/>
    </source>
</evidence>
<name>A0A845MD72_9PROT</name>
<gene>
    <name evidence="3" type="ORF">GQF03_02255</name>
</gene>
<proteinExistence type="predicted"/>
<dbReference type="RefSeq" id="WP_161337562.1">
    <property type="nucleotide sequence ID" value="NZ_JBHSDG010000002.1"/>
</dbReference>
<keyword evidence="4" id="KW-1185">Reference proteome</keyword>
<comment type="caution">
    <text evidence="3">The sequence shown here is derived from an EMBL/GenBank/DDBJ whole genome shotgun (WGS) entry which is preliminary data.</text>
</comment>
<dbReference type="InterPro" id="IPR058787">
    <property type="entry name" value="ApnL_M"/>
</dbReference>
<evidence type="ECO:0000313" key="4">
    <source>
        <dbReference type="Proteomes" id="UP000445696"/>
    </source>
</evidence>
<sequence>MELTVAMTLYGTDAPIPERRLLSAGLVTAILEEGNLRDIRFDQIEMIRGIGYLIRDRDWGTLVPQITDMRIEESGDHFSVTYHAIYHSNDARLDVDVNIEAGNNRLVFSAAATPTGSFETNRAGFTILHPIGVSGSRVTVEHSDGQVIEDHFPNEIEPWQPFKNIQCLTHETSGVTVSCRLKGDVFEMEDQRNWSDASFKTYVRPLELPWPYLLDHGVTVSQSVYLSFTGRSIKVETSAGQISVATGEILDCSFPETALVLTPNEADEALQYLPLLATISPSRITCHFDPAAGHTIDDLRAFSQLQRKYPAVYDFEYAADCTGDLRKEFQLLKKGLNQAQLKLDSLLVCPSVDRQSTPPGSEWPDCPPLDAIYAATRENFDGIKIGGGMLSYFTELNRKRPPTENLDFISHGTNPIVHAADDQSVMQTLETIPYILKSTRKFAGSLSYRLGLSSIAMRQNPYGTKTMDNFRDQRICMANSDPRHWARFGAAFAVGYAAEIVPFGIESWTPAAFTGPRGVVTKAGKLSPLGHAISLLARRGGAPVRSSRVSHPDKLSVIAFTDCIAVANLTSETITCQIDALKPISLDPFAVKLV</sequence>